<evidence type="ECO:0000313" key="2">
    <source>
        <dbReference type="EMBL" id="SFQ44759.1"/>
    </source>
</evidence>
<dbReference type="EMBL" id="FOXH01000019">
    <property type="protein sequence ID" value="SFQ44759.1"/>
    <property type="molecule type" value="Genomic_DNA"/>
</dbReference>
<evidence type="ECO:0008006" key="4">
    <source>
        <dbReference type="Google" id="ProtNLM"/>
    </source>
</evidence>
<proteinExistence type="predicted"/>
<evidence type="ECO:0000256" key="1">
    <source>
        <dbReference type="SAM" id="SignalP"/>
    </source>
</evidence>
<keyword evidence="1" id="KW-0732">Signal</keyword>
<reference evidence="2 3" key="1">
    <citation type="submission" date="2016-10" db="EMBL/GenBank/DDBJ databases">
        <authorList>
            <person name="de Groot N.N."/>
        </authorList>
    </citation>
    <scope>NUCLEOTIDE SEQUENCE [LARGE SCALE GENOMIC DNA]</scope>
    <source>
        <strain evidence="3">E92,LMG 26720,CCM 7988</strain>
    </source>
</reference>
<sequence length="212" mass="23917">MKKVLFIFSLLISVLVAKANQDERFVKAMEATLLQFREAKDLNAFQEIANKFERIGNSEPNEWLPNYYGGLVYTIMAARVEASERDKYLDKADVFVEKLEKQISNNDEVEVLKGQVALMRISVDGQSRWMKYGQVFEGAIAKAKSINPENPRAYSLKAQNLFYTPEQFGGGLKNACPEIQKSLEKFAGFKPASSISPNWGEGEMKALAKKCQ</sequence>
<evidence type="ECO:0000313" key="3">
    <source>
        <dbReference type="Proteomes" id="UP000199306"/>
    </source>
</evidence>
<dbReference type="STRING" id="1079859.SAMN04515674_11979"/>
<organism evidence="2 3">
    <name type="scientific">Pseudarcicella hirudinis</name>
    <dbReference type="NCBI Taxonomy" id="1079859"/>
    <lineage>
        <taxon>Bacteria</taxon>
        <taxon>Pseudomonadati</taxon>
        <taxon>Bacteroidota</taxon>
        <taxon>Cytophagia</taxon>
        <taxon>Cytophagales</taxon>
        <taxon>Flectobacillaceae</taxon>
        <taxon>Pseudarcicella</taxon>
    </lineage>
</organism>
<name>A0A1I5YKI9_9BACT</name>
<gene>
    <name evidence="2" type="ORF">SAMN04515674_11979</name>
</gene>
<dbReference type="AlphaFoldDB" id="A0A1I5YKI9"/>
<accession>A0A1I5YKI9</accession>
<feature type="chain" id="PRO_5011538934" description="Tetratricopeptide repeat protein" evidence="1">
    <location>
        <begin position="20"/>
        <end position="212"/>
    </location>
</feature>
<feature type="signal peptide" evidence="1">
    <location>
        <begin position="1"/>
        <end position="19"/>
    </location>
</feature>
<dbReference type="OrthoDB" id="1150971at2"/>
<dbReference type="Proteomes" id="UP000199306">
    <property type="component" value="Unassembled WGS sequence"/>
</dbReference>
<protein>
    <recommendedName>
        <fullName evidence="4">Tetratricopeptide repeat protein</fullName>
    </recommendedName>
</protein>
<dbReference type="RefSeq" id="WP_143095304.1">
    <property type="nucleotide sequence ID" value="NZ_FOXH01000019.1"/>
</dbReference>
<keyword evidence="3" id="KW-1185">Reference proteome</keyword>